<accession>A0ACC2JWZ7</accession>
<dbReference type="EMBL" id="JAPUUL010000237">
    <property type="protein sequence ID" value="KAJ8131738.1"/>
    <property type="molecule type" value="Genomic_DNA"/>
</dbReference>
<dbReference type="Proteomes" id="UP001153332">
    <property type="component" value="Unassembled WGS sequence"/>
</dbReference>
<comment type="caution">
    <text evidence="1">The sequence shown here is derived from an EMBL/GenBank/DDBJ whole genome shotgun (WGS) entry which is preliminary data.</text>
</comment>
<name>A0ACC2JWZ7_9PEZI</name>
<keyword evidence="2" id="KW-1185">Reference proteome</keyword>
<reference evidence="1" key="1">
    <citation type="submission" date="2022-12" db="EMBL/GenBank/DDBJ databases">
        <title>Genome Sequence of Lasiodiplodia mahajangana.</title>
        <authorList>
            <person name="Buettner E."/>
        </authorList>
    </citation>
    <scope>NUCLEOTIDE SEQUENCE</scope>
    <source>
        <strain evidence="1">VT137</strain>
    </source>
</reference>
<sequence length="423" mass="47547">MDEANLSSVIGNWNSNDEQQVTTKQPETNLEEINGASNVPEWGLLLTPESSLPSDHGGMPSVFVPADINWGSLQMDGFGAERLPLTIDSLDYRSSGFPASAPQASLGFCPTGYLQTDQRYLYGPSNATGSGFATEAIPPSLRLLQPSVLSQPNAICILEVLRTYPTRMTSRETFPPFIHSCWGKRAPDGTLGELPQPIASCMSVSQLFAARNPETLGFLWRAIEVEQKAFFENSYRYSRQDLIAAIQALMIYFLMRAAHDGFTDCKVEYQMLMTFEFLVLKFQAQMGDHESREFAVIEADNSNSSWEDWISAESRRRIACYWFLISHVVDLKIINTCQLLKSFQTLPLPSPQVLWEAKDSYEWKEASSTVGRRESWRFRTIKDLANYIQPEATSPASYTILNTWNSETDQLGFLLAMATTLNE</sequence>
<protein>
    <submittedName>
        <fullName evidence="1">Uncharacterized protein</fullName>
    </submittedName>
</protein>
<proteinExistence type="predicted"/>
<evidence type="ECO:0000313" key="2">
    <source>
        <dbReference type="Proteomes" id="UP001153332"/>
    </source>
</evidence>
<evidence type="ECO:0000313" key="1">
    <source>
        <dbReference type="EMBL" id="KAJ8131738.1"/>
    </source>
</evidence>
<organism evidence="1 2">
    <name type="scientific">Lasiodiplodia mahajangana</name>
    <dbReference type="NCBI Taxonomy" id="1108764"/>
    <lineage>
        <taxon>Eukaryota</taxon>
        <taxon>Fungi</taxon>
        <taxon>Dikarya</taxon>
        <taxon>Ascomycota</taxon>
        <taxon>Pezizomycotina</taxon>
        <taxon>Dothideomycetes</taxon>
        <taxon>Dothideomycetes incertae sedis</taxon>
        <taxon>Botryosphaeriales</taxon>
        <taxon>Botryosphaeriaceae</taxon>
        <taxon>Lasiodiplodia</taxon>
    </lineage>
</organism>
<gene>
    <name evidence="1" type="ORF">O1611_g1891</name>
</gene>